<feature type="transmembrane region" description="Helical" evidence="10">
    <location>
        <begin position="129"/>
        <end position="153"/>
    </location>
</feature>
<reference evidence="12 13" key="1">
    <citation type="submission" date="2022-05" db="EMBL/GenBank/DDBJ databases">
        <authorList>
            <consortium name="Genoscope - CEA"/>
            <person name="William W."/>
        </authorList>
    </citation>
    <scope>NUCLEOTIDE SEQUENCE [LARGE SCALE GENOMIC DNA]</scope>
</reference>
<evidence type="ECO:0000256" key="10">
    <source>
        <dbReference type="SAM" id="Phobius"/>
    </source>
</evidence>
<feature type="transmembrane region" description="Helical" evidence="10">
    <location>
        <begin position="93"/>
        <end position="117"/>
    </location>
</feature>
<keyword evidence="6 10" id="KW-0472">Membrane</keyword>
<evidence type="ECO:0000259" key="11">
    <source>
        <dbReference type="PROSITE" id="PS50262"/>
    </source>
</evidence>
<dbReference type="Proteomes" id="UP001159428">
    <property type="component" value="Unassembled WGS sequence"/>
</dbReference>
<keyword evidence="2" id="KW-1003">Cell membrane</keyword>
<dbReference type="PANTHER" id="PTHR24246">
    <property type="entry name" value="OLFACTORY RECEPTOR AND ADENOSINE RECEPTOR"/>
    <property type="match status" value="1"/>
</dbReference>
<evidence type="ECO:0000256" key="4">
    <source>
        <dbReference type="ARBA" id="ARBA00022989"/>
    </source>
</evidence>
<dbReference type="InterPro" id="IPR000276">
    <property type="entry name" value="GPCR_Rhodpsn"/>
</dbReference>
<feature type="transmembrane region" description="Helical" evidence="10">
    <location>
        <begin position="173"/>
        <end position="192"/>
    </location>
</feature>
<feature type="transmembrane region" description="Helical" evidence="10">
    <location>
        <begin position="48"/>
        <end position="73"/>
    </location>
</feature>
<feature type="transmembrane region" description="Helical" evidence="10">
    <location>
        <begin position="259"/>
        <end position="281"/>
    </location>
</feature>
<keyword evidence="5" id="KW-0297">G-protein coupled receptor</keyword>
<keyword evidence="4 10" id="KW-1133">Transmembrane helix</keyword>
<evidence type="ECO:0000313" key="13">
    <source>
        <dbReference type="Proteomes" id="UP001159428"/>
    </source>
</evidence>
<keyword evidence="9" id="KW-0807">Transducer</keyword>
<name>A0AAU9WIE2_9CNID</name>
<evidence type="ECO:0000256" key="6">
    <source>
        <dbReference type="ARBA" id="ARBA00023136"/>
    </source>
</evidence>
<organism evidence="12 13">
    <name type="scientific">Pocillopora meandrina</name>
    <dbReference type="NCBI Taxonomy" id="46732"/>
    <lineage>
        <taxon>Eukaryota</taxon>
        <taxon>Metazoa</taxon>
        <taxon>Cnidaria</taxon>
        <taxon>Anthozoa</taxon>
        <taxon>Hexacorallia</taxon>
        <taxon>Scleractinia</taxon>
        <taxon>Astrocoeniina</taxon>
        <taxon>Pocilloporidae</taxon>
        <taxon>Pocillopora</taxon>
    </lineage>
</organism>
<keyword evidence="7" id="KW-0675">Receptor</keyword>
<evidence type="ECO:0000256" key="7">
    <source>
        <dbReference type="ARBA" id="ARBA00023170"/>
    </source>
</evidence>
<evidence type="ECO:0000256" key="8">
    <source>
        <dbReference type="ARBA" id="ARBA00023180"/>
    </source>
</evidence>
<evidence type="ECO:0000313" key="12">
    <source>
        <dbReference type="EMBL" id="CAH3112009.1"/>
    </source>
</evidence>
<dbReference type="GO" id="GO:0005886">
    <property type="term" value="C:plasma membrane"/>
    <property type="evidence" value="ECO:0007669"/>
    <property type="project" value="UniProtKB-SubCell"/>
</dbReference>
<dbReference type="SMART" id="SM01381">
    <property type="entry name" value="7TM_GPCR_Srsx"/>
    <property type="match status" value="1"/>
</dbReference>
<dbReference type="SUPFAM" id="SSF81321">
    <property type="entry name" value="Family A G protein-coupled receptor-like"/>
    <property type="match status" value="1"/>
</dbReference>
<comment type="subcellular location">
    <subcellularLocation>
        <location evidence="1">Cell membrane</location>
        <topology evidence="1">Multi-pass membrane protein</topology>
    </subcellularLocation>
</comment>
<dbReference type="AlphaFoldDB" id="A0AAU9WIE2"/>
<accession>A0AAU9WIE2</accession>
<dbReference type="GO" id="GO:0004930">
    <property type="term" value="F:G protein-coupled receptor activity"/>
    <property type="evidence" value="ECO:0007669"/>
    <property type="project" value="UniProtKB-KW"/>
</dbReference>
<dbReference type="InterPro" id="IPR017452">
    <property type="entry name" value="GPCR_Rhodpsn_7TM"/>
</dbReference>
<dbReference type="PRINTS" id="PR00237">
    <property type="entry name" value="GPCRRHODOPSN"/>
</dbReference>
<feature type="domain" description="G-protein coupled receptors family 1 profile" evidence="11">
    <location>
        <begin position="27"/>
        <end position="279"/>
    </location>
</feature>
<comment type="caution">
    <text evidence="12">The sequence shown here is derived from an EMBL/GenBank/DDBJ whole genome shotgun (WGS) entry which is preliminary data.</text>
</comment>
<evidence type="ECO:0000256" key="5">
    <source>
        <dbReference type="ARBA" id="ARBA00023040"/>
    </source>
</evidence>
<dbReference type="EMBL" id="CALNXJ010000013">
    <property type="protein sequence ID" value="CAH3112009.1"/>
    <property type="molecule type" value="Genomic_DNA"/>
</dbReference>
<dbReference type="CDD" id="cd00637">
    <property type="entry name" value="7tm_classA_rhodopsin-like"/>
    <property type="match status" value="1"/>
</dbReference>
<evidence type="ECO:0000256" key="9">
    <source>
        <dbReference type="ARBA" id="ARBA00023224"/>
    </source>
</evidence>
<dbReference type="PROSITE" id="PS50262">
    <property type="entry name" value="G_PROTEIN_RECEP_F1_2"/>
    <property type="match status" value="1"/>
</dbReference>
<feature type="transmembrane region" description="Helical" evidence="10">
    <location>
        <begin position="227"/>
        <end position="247"/>
    </location>
</feature>
<keyword evidence="13" id="KW-1185">Reference proteome</keyword>
<protein>
    <recommendedName>
        <fullName evidence="11">G-protein coupled receptors family 1 profile domain-containing protein</fullName>
    </recommendedName>
</protein>
<dbReference type="Pfam" id="PF00001">
    <property type="entry name" value="7tm_1"/>
    <property type="match status" value="1"/>
</dbReference>
<evidence type="ECO:0000256" key="3">
    <source>
        <dbReference type="ARBA" id="ARBA00022692"/>
    </source>
</evidence>
<evidence type="ECO:0000256" key="2">
    <source>
        <dbReference type="ARBA" id="ARBA00022475"/>
    </source>
</evidence>
<proteinExistence type="predicted"/>
<evidence type="ECO:0000256" key="1">
    <source>
        <dbReference type="ARBA" id="ARBA00004651"/>
    </source>
</evidence>
<dbReference type="PANTHER" id="PTHR24246:SF27">
    <property type="entry name" value="ADENOSINE RECEPTOR, ISOFORM A"/>
    <property type="match status" value="1"/>
</dbReference>
<feature type="transmembrane region" description="Helical" evidence="10">
    <location>
        <begin position="12"/>
        <end position="36"/>
    </location>
</feature>
<sequence length="371" mass="41959">MYSEKPFFTKLIMSGLTTILTLVSACCNGFVIAVVARFKSLRTVPNILLSNHALADLVNAIICVPLYMMYTVLEASWFRGKTLAIMTSFFDRVYIAINLTSLLAMIVNIFLAISYDLKYKVWKSNRKALLCVFLIWLIGVVFVIVVSIPLLNIDLGNAHVTEYRAVIYEQGKYFVASFMAFFIISVAILGFLTTRAIKSRRKEWAEMNLSPLQAEVRLKRDIQACKTIAIIIATNFFTHVPAILFAMVDLENGSLAQSWLAFFAVYIHYLSSALNPIIYYVRNSRLQSALRQFLKDPLGSRDLRENAVIMIKAKTTSNNNGIVGTKDNRVEHACTRELDLRGGLTRRNISNDQENEEIILSINTIPIEAWV</sequence>
<gene>
    <name evidence="12" type="ORF">PMEA_00004915</name>
</gene>
<keyword evidence="3 10" id="KW-0812">Transmembrane</keyword>
<dbReference type="PROSITE" id="PS51257">
    <property type="entry name" value="PROKAR_LIPOPROTEIN"/>
    <property type="match status" value="1"/>
</dbReference>
<keyword evidence="8" id="KW-0325">Glycoprotein</keyword>
<dbReference type="Gene3D" id="1.20.1070.10">
    <property type="entry name" value="Rhodopsin 7-helix transmembrane proteins"/>
    <property type="match status" value="1"/>
</dbReference>